<comment type="caution">
    <text evidence="11">The sequence shown here is derived from an EMBL/GenBank/DDBJ whole genome shotgun (WGS) entry which is preliminary data.</text>
</comment>
<dbReference type="CDD" id="cd16017">
    <property type="entry name" value="LptA"/>
    <property type="match status" value="1"/>
</dbReference>
<evidence type="ECO:0000313" key="12">
    <source>
        <dbReference type="Proteomes" id="UP000678374"/>
    </source>
</evidence>
<accession>A0A940YJG6</accession>
<dbReference type="InterPro" id="IPR058130">
    <property type="entry name" value="PEA_transf_C"/>
</dbReference>
<dbReference type="Pfam" id="PF00884">
    <property type="entry name" value="Sulfatase"/>
    <property type="match status" value="1"/>
</dbReference>
<evidence type="ECO:0000256" key="6">
    <source>
        <dbReference type="ARBA" id="ARBA00022989"/>
    </source>
</evidence>
<feature type="transmembrane region" description="Helical" evidence="8">
    <location>
        <begin position="46"/>
        <end position="70"/>
    </location>
</feature>
<name>A0A940YJG6_9BURK</name>
<feature type="domain" description="Phosphoethanolamine transferase N-terminal" evidence="10">
    <location>
        <begin position="58"/>
        <end position="206"/>
    </location>
</feature>
<keyword evidence="4 11" id="KW-0808">Transferase</keyword>
<feature type="transmembrane region" description="Helical" evidence="8">
    <location>
        <begin position="156"/>
        <end position="175"/>
    </location>
</feature>
<comment type="subcellular location">
    <subcellularLocation>
        <location evidence="1">Cell inner membrane</location>
        <topology evidence="1">Multi-pass membrane protein</topology>
    </subcellularLocation>
</comment>
<dbReference type="InterPro" id="IPR040423">
    <property type="entry name" value="PEA_transferase"/>
</dbReference>
<dbReference type="SUPFAM" id="SSF53649">
    <property type="entry name" value="Alkaline phosphatase-like"/>
    <property type="match status" value="1"/>
</dbReference>
<dbReference type="EMBL" id="JAGQDE010000005">
    <property type="protein sequence ID" value="MBQ0958999.1"/>
    <property type="molecule type" value="Genomic_DNA"/>
</dbReference>
<dbReference type="Proteomes" id="UP000678374">
    <property type="component" value="Unassembled WGS sequence"/>
</dbReference>
<organism evidence="11 12">
    <name type="scientific">Ideonella aquatica</name>
    <dbReference type="NCBI Taxonomy" id="2824119"/>
    <lineage>
        <taxon>Bacteria</taxon>
        <taxon>Pseudomonadati</taxon>
        <taxon>Pseudomonadota</taxon>
        <taxon>Betaproteobacteria</taxon>
        <taxon>Burkholderiales</taxon>
        <taxon>Sphaerotilaceae</taxon>
        <taxon>Ideonella</taxon>
    </lineage>
</organism>
<dbReference type="NCBIfam" id="NF028537">
    <property type="entry name" value="P_eth_NH2_trans"/>
    <property type="match status" value="1"/>
</dbReference>
<feature type="domain" description="Sulfatase N-terminal" evidence="9">
    <location>
        <begin position="238"/>
        <end position="541"/>
    </location>
</feature>
<evidence type="ECO:0000256" key="4">
    <source>
        <dbReference type="ARBA" id="ARBA00022679"/>
    </source>
</evidence>
<dbReference type="Gene3D" id="3.40.720.10">
    <property type="entry name" value="Alkaline Phosphatase, subunit A"/>
    <property type="match status" value="1"/>
</dbReference>
<dbReference type="AlphaFoldDB" id="A0A940YJG6"/>
<dbReference type="Pfam" id="PF08019">
    <property type="entry name" value="EptA_B_N"/>
    <property type="match status" value="1"/>
</dbReference>
<feature type="transmembrane region" description="Helical" evidence="8">
    <location>
        <begin position="124"/>
        <end position="144"/>
    </location>
</feature>
<dbReference type="InterPro" id="IPR000917">
    <property type="entry name" value="Sulfatase_N"/>
</dbReference>
<keyword evidence="2" id="KW-1003">Cell membrane</keyword>
<keyword evidence="12" id="KW-1185">Reference proteome</keyword>
<dbReference type="GO" id="GO:0016776">
    <property type="term" value="F:phosphotransferase activity, phosphate group as acceptor"/>
    <property type="evidence" value="ECO:0007669"/>
    <property type="project" value="TreeGrafter"/>
</dbReference>
<evidence type="ECO:0000256" key="5">
    <source>
        <dbReference type="ARBA" id="ARBA00022692"/>
    </source>
</evidence>
<dbReference type="PANTHER" id="PTHR30443:SF0">
    <property type="entry name" value="PHOSPHOETHANOLAMINE TRANSFERASE EPTA"/>
    <property type="match status" value="1"/>
</dbReference>
<reference evidence="11" key="1">
    <citation type="submission" date="2021-04" db="EMBL/GenBank/DDBJ databases">
        <title>The genome sequence of Ideonella sp. 4Y11.</title>
        <authorList>
            <person name="Liu Y."/>
        </authorList>
    </citation>
    <scope>NUCLEOTIDE SEQUENCE</scope>
    <source>
        <strain evidence="11">4Y11</strain>
    </source>
</reference>
<dbReference type="GO" id="GO:0005886">
    <property type="term" value="C:plasma membrane"/>
    <property type="evidence" value="ECO:0007669"/>
    <property type="project" value="UniProtKB-SubCell"/>
</dbReference>
<sequence length="558" mass="61693">MSPAADQRGAPSTDTLALVASLWFALACNLSFWHEVLSGRDATAPATWLFAGALFVALVAVHFLLLGLVLHRAWTKPLLGVLLVATAFAVHYTQKFNVYLDPSMLRNVLRTDVKEASELFTWSMAPHLLFYAVLPLLLLWWVPIRRRRWPGALARRIAWLLLAVVLGVGAVMTVFQDFGSLMRNRKELRYLITPANYLYSLGRVAVADTRSAAKPREPLGTDATPGPAWAGRSKPTLFVFVLGETARAANWGLSGYARQTTPQLAEVPGLINFKDVSACGTNTETSVPCLFSPWGRRQYDEDRIRGSQGLLHVLDHAGLGTFWRDNQSGCKGVCDGLPNERLATTASTLCDGERCLDEALLRDLDAPLVSAVSTAASAAAGRSKALTNSRVVVLHMLGNHGPAYYKRYPASFRRFEPTCDTPDLRQCEIPQIVNTYDNALLYTDHVLARTIDWLKARQDHYDTALIYVSDHGESLGENRLFLHGVPYAIAPKEQTQVPMVAWFSPGFTDSRRLDLGCVQARANQPASHDHLFHSVLGLMDVKTAVREPAMDLFAPCRR</sequence>
<evidence type="ECO:0000256" key="8">
    <source>
        <dbReference type="SAM" id="Phobius"/>
    </source>
</evidence>
<evidence type="ECO:0000256" key="1">
    <source>
        <dbReference type="ARBA" id="ARBA00004429"/>
    </source>
</evidence>
<keyword evidence="6 8" id="KW-1133">Transmembrane helix</keyword>
<evidence type="ECO:0000313" key="11">
    <source>
        <dbReference type="EMBL" id="MBQ0958999.1"/>
    </source>
</evidence>
<keyword evidence="3" id="KW-0997">Cell inner membrane</keyword>
<evidence type="ECO:0000256" key="3">
    <source>
        <dbReference type="ARBA" id="ARBA00022519"/>
    </source>
</evidence>
<dbReference type="InterPro" id="IPR012549">
    <property type="entry name" value="EptA-like_N"/>
</dbReference>
<dbReference type="InterPro" id="IPR017850">
    <property type="entry name" value="Alkaline_phosphatase_core_sf"/>
</dbReference>
<evidence type="ECO:0000256" key="7">
    <source>
        <dbReference type="ARBA" id="ARBA00023136"/>
    </source>
</evidence>
<evidence type="ECO:0000256" key="2">
    <source>
        <dbReference type="ARBA" id="ARBA00022475"/>
    </source>
</evidence>
<dbReference type="GO" id="GO:0009244">
    <property type="term" value="P:lipopolysaccharide core region biosynthetic process"/>
    <property type="evidence" value="ECO:0007669"/>
    <property type="project" value="TreeGrafter"/>
</dbReference>
<gene>
    <name evidence="11" type="ORF">KAK06_08505</name>
</gene>
<evidence type="ECO:0000259" key="9">
    <source>
        <dbReference type="Pfam" id="PF00884"/>
    </source>
</evidence>
<evidence type="ECO:0000259" key="10">
    <source>
        <dbReference type="Pfam" id="PF08019"/>
    </source>
</evidence>
<keyword evidence="7 8" id="KW-0472">Membrane</keyword>
<dbReference type="PANTHER" id="PTHR30443">
    <property type="entry name" value="INNER MEMBRANE PROTEIN"/>
    <property type="match status" value="1"/>
</dbReference>
<protein>
    <submittedName>
        <fullName evidence="11">Phosphoethanolamine transferase</fullName>
    </submittedName>
</protein>
<feature type="transmembrane region" description="Helical" evidence="8">
    <location>
        <begin position="16"/>
        <end position="34"/>
    </location>
</feature>
<keyword evidence="5 8" id="KW-0812">Transmembrane</keyword>
<proteinExistence type="predicted"/>
<feature type="transmembrane region" description="Helical" evidence="8">
    <location>
        <begin position="77"/>
        <end position="94"/>
    </location>
</feature>